<sequence>MRDWACDMRGSGEICTVRRVLCTMLEEYARSRGG</sequence>
<accession>E7RG59</accession>
<dbReference type="AlphaFoldDB" id="E7RG59"/>
<feature type="non-terminal residue" evidence="1">
    <location>
        <position position="34"/>
    </location>
</feature>
<evidence type="ECO:0000313" key="2">
    <source>
        <dbReference type="Proteomes" id="UP000003052"/>
    </source>
</evidence>
<protein>
    <submittedName>
        <fullName evidence="1">Uncharacterized protein</fullName>
    </submittedName>
</protein>
<comment type="caution">
    <text evidence="1">The sequence shown here is derived from an EMBL/GenBank/DDBJ whole genome shotgun (WGS) entry which is preliminary data.</text>
</comment>
<organism evidence="1 2">
    <name type="scientific">Planococcus donghaensis MPA1U2</name>
    <dbReference type="NCBI Taxonomy" id="933115"/>
    <lineage>
        <taxon>Bacteria</taxon>
        <taxon>Bacillati</taxon>
        <taxon>Bacillota</taxon>
        <taxon>Bacilli</taxon>
        <taxon>Bacillales</taxon>
        <taxon>Caryophanaceae</taxon>
        <taxon>Planococcus</taxon>
    </lineage>
</organism>
<proteinExistence type="predicted"/>
<dbReference type="EMBL" id="AEPB01000026">
    <property type="protein sequence ID" value="EGA90006.1"/>
    <property type="molecule type" value="Genomic_DNA"/>
</dbReference>
<dbReference type="Proteomes" id="UP000003052">
    <property type="component" value="Unassembled WGS sequence"/>
</dbReference>
<gene>
    <name evidence="1" type="ORF">GPDM_07285</name>
</gene>
<evidence type="ECO:0000313" key="1">
    <source>
        <dbReference type="EMBL" id="EGA90006.1"/>
    </source>
</evidence>
<reference evidence="1 2" key="1">
    <citation type="journal article" date="2011" name="J. Bacteriol.">
        <title>The Draft Genome of Planococcus donghaensis MPA1U2 Reveals Nonsporulation Pathways Controlled by a Conserved Spo0A Regulon.</title>
        <authorList>
            <person name="Pearson M.D."/>
            <person name="Noller H.F."/>
        </authorList>
    </citation>
    <scope>NUCLEOTIDE SEQUENCE [LARGE SCALE GENOMIC DNA]</scope>
    <source>
        <strain evidence="1 2">MPA1U2</strain>
    </source>
</reference>
<name>E7RG59_9BACL</name>